<feature type="compositionally biased region" description="Polar residues" evidence="3">
    <location>
        <begin position="112"/>
        <end position="126"/>
    </location>
</feature>
<organism evidence="5 6">
    <name type="scientific">Marasmiellus scandens</name>
    <dbReference type="NCBI Taxonomy" id="2682957"/>
    <lineage>
        <taxon>Eukaryota</taxon>
        <taxon>Fungi</taxon>
        <taxon>Dikarya</taxon>
        <taxon>Basidiomycota</taxon>
        <taxon>Agaricomycotina</taxon>
        <taxon>Agaricomycetes</taxon>
        <taxon>Agaricomycetidae</taxon>
        <taxon>Agaricales</taxon>
        <taxon>Marasmiineae</taxon>
        <taxon>Omphalotaceae</taxon>
        <taxon>Marasmiellus</taxon>
    </lineage>
</organism>
<dbReference type="Pfam" id="PF00172">
    <property type="entry name" value="Zn_clus"/>
    <property type="match status" value="1"/>
</dbReference>
<keyword evidence="6" id="KW-1185">Reference proteome</keyword>
<dbReference type="PANTHER" id="PTHR37534">
    <property type="entry name" value="TRANSCRIPTIONAL ACTIVATOR PROTEIN UGA3"/>
    <property type="match status" value="1"/>
</dbReference>
<protein>
    <recommendedName>
        <fullName evidence="4">Zn(2)-C6 fungal-type domain-containing protein</fullName>
    </recommendedName>
</protein>
<evidence type="ECO:0000256" key="2">
    <source>
        <dbReference type="ARBA" id="ARBA00023242"/>
    </source>
</evidence>
<accession>A0ABR1JKU7</accession>
<dbReference type="PROSITE" id="PS00463">
    <property type="entry name" value="ZN2_CY6_FUNGAL_1"/>
    <property type="match status" value="1"/>
</dbReference>
<name>A0ABR1JKU7_9AGAR</name>
<gene>
    <name evidence="5" type="ORF">VKT23_006797</name>
</gene>
<dbReference type="PROSITE" id="PS50048">
    <property type="entry name" value="ZN2_CY6_FUNGAL_2"/>
    <property type="match status" value="1"/>
</dbReference>
<dbReference type="EMBL" id="JBANRG010000009">
    <property type="protein sequence ID" value="KAK7463445.1"/>
    <property type="molecule type" value="Genomic_DNA"/>
</dbReference>
<dbReference type="SUPFAM" id="SSF57701">
    <property type="entry name" value="Zn2/Cys6 DNA-binding domain"/>
    <property type="match status" value="1"/>
</dbReference>
<dbReference type="PANTHER" id="PTHR37534:SF20">
    <property type="entry name" value="PRO1A C6 ZINK-FINGER PROTEIN"/>
    <property type="match status" value="1"/>
</dbReference>
<evidence type="ECO:0000313" key="5">
    <source>
        <dbReference type="EMBL" id="KAK7463445.1"/>
    </source>
</evidence>
<dbReference type="SMART" id="SM00066">
    <property type="entry name" value="GAL4"/>
    <property type="match status" value="1"/>
</dbReference>
<dbReference type="InterPro" id="IPR021858">
    <property type="entry name" value="Fun_TF"/>
</dbReference>
<keyword evidence="2" id="KW-0539">Nucleus</keyword>
<comment type="subcellular location">
    <subcellularLocation>
        <location evidence="1">Nucleus</location>
    </subcellularLocation>
</comment>
<comment type="caution">
    <text evidence="5">The sequence shown here is derived from an EMBL/GenBank/DDBJ whole genome shotgun (WGS) entry which is preliminary data.</text>
</comment>
<sequence>MPKSASPKKAGAPKAKGAVRAKSGCYTCRIRRKKCDEQPDDHGRCQTCVRLRLQCLGFGAKRPEWLRENNNVQELREKIKTFLASQGMIKGHSGSGSRAPEQDQTLQLSEYNHTHTPSESPSSATLQLDEDMTPHGHVSNLREQQTDLYSPATYGAGPSSYDTPIYSHSSQLYISSSPYGGPQQELGDYHESYTPFLMSNATNTVVPSGIPIQSSSFGSLYHAQLDYDSPQYENFPWQGLMPDMSDPLLQHYMESVYRMQYQLADMEKLPRILFKHLKNSGMARDAAVLLSAIHKEGGQRVLSREGPTRTRYDELLQLFRLSEGAYNEDHAMAALHIISAFLFDGGRGEWEDWMRVASLYVYSILENDVRFLSRRDALLHCHEEQNFIIKTVFWFDVIAAVTTMRPPQFRDVINEIYNPNQSGIDDPQSDFSEKLSMMKIMGCENRILWALSEISALADWKQRQDKDGKRSVLELVRRANVLEESLAAPSQQTFSQFDNVEEDARYYASEIFRTAAIVYLRTVVNDDHWRVSDIETAVKDCVSAFKSFMQHRNDVRHAVVRSTVFAVFLCGCLTNVENDWEVLQNFSSEVGTVGNCMHALELMKKVRAGRMKAQPVQWRKALNKEQLLLV</sequence>
<evidence type="ECO:0000256" key="1">
    <source>
        <dbReference type="ARBA" id="ARBA00004123"/>
    </source>
</evidence>
<proteinExistence type="predicted"/>
<evidence type="ECO:0000259" key="4">
    <source>
        <dbReference type="PROSITE" id="PS50048"/>
    </source>
</evidence>
<feature type="region of interest" description="Disordered" evidence="3">
    <location>
        <begin position="112"/>
        <end position="137"/>
    </location>
</feature>
<dbReference type="InterPro" id="IPR036864">
    <property type="entry name" value="Zn2-C6_fun-type_DNA-bd_sf"/>
</dbReference>
<evidence type="ECO:0000313" key="6">
    <source>
        <dbReference type="Proteomes" id="UP001498398"/>
    </source>
</evidence>
<evidence type="ECO:0000256" key="3">
    <source>
        <dbReference type="SAM" id="MobiDB-lite"/>
    </source>
</evidence>
<dbReference type="InterPro" id="IPR001138">
    <property type="entry name" value="Zn2Cys6_DnaBD"/>
</dbReference>
<dbReference type="Gene3D" id="4.10.240.10">
    <property type="entry name" value="Zn(2)-C6 fungal-type DNA-binding domain"/>
    <property type="match status" value="1"/>
</dbReference>
<dbReference type="Pfam" id="PF11951">
    <property type="entry name" value="Fungal_trans_2"/>
    <property type="match status" value="1"/>
</dbReference>
<dbReference type="CDD" id="cd00067">
    <property type="entry name" value="GAL4"/>
    <property type="match status" value="1"/>
</dbReference>
<feature type="domain" description="Zn(2)-C6 fungal-type" evidence="4">
    <location>
        <begin position="24"/>
        <end position="55"/>
    </location>
</feature>
<reference evidence="5 6" key="1">
    <citation type="submission" date="2024-01" db="EMBL/GenBank/DDBJ databases">
        <title>A draft genome for the cacao thread blight pathogen Marasmiellus scandens.</title>
        <authorList>
            <person name="Baruah I.K."/>
            <person name="Leung J."/>
            <person name="Bukari Y."/>
            <person name="Amoako-Attah I."/>
            <person name="Meinhardt L.W."/>
            <person name="Bailey B.A."/>
            <person name="Cohen S.P."/>
        </authorList>
    </citation>
    <scope>NUCLEOTIDE SEQUENCE [LARGE SCALE GENOMIC DNA]</scope>
    <source>
        <strain evidence="5 6">GH-19</strain>
    </source>
</reference>
<dbReference type="Proteomes" id="UP001498398">
    <property type="component" value="Unassembled WGS sequence"/>
</dbReference>